<protein>
    <submittedName>
        <fullName evidence="1">Uncharacterized protein</fullName>
    </submittedName>
</protein>
<feature type="non-terminal residue" evidence="1">
    <location>
        <position position="113"/>
    </location>
</feature>
<reference evidence="1" key="1">
    <citation type="submission" date="2015-11" db="EMBL/GenBank/DDBJ databases">
        <title>De novo transcriptome assembly of four potential Pierce s Disease insect vectors from Arizona vineyards.</title>
        <authorList>
            <person name="Tassone E.E."/>
        </authorList>
    </citation>
    <scope>NUCLEOTIDE SEQUENCE</scope>
</reference>
<name>A0A1B6IH18_9HEMI</name>
<dbReference type="AlphaFoldDB" id="A0A1B6IH18"/>
<proteinExistence type="predicted"/>
<dbReference type="EMBL" id="GECU01021484">
    <property type="protein sequence ID" value="JAS86222.1"/>
    <property type="molecule type" value="Transcribed_RNA"/>
</dbReference>
<accession>A0A1B6IH18</accession>
<gene>
    <name evidence="1" type="ORF">g.6615</name>
</gene>
<organism evidence="1">
    <name type="scientific">Homalodisca liturata</name>
    <dbReference type="NCBI Taxonomy" id="320908"/>
    <lineage>
        <taxon>Eukaryota</taxon>
        <taxon>Metazoa</taxon>
        <taxon>Ecdysozoa</taxon>
        <taxon>Arthropoda</taxon>
        <taxon>Hexapoda</taxon>
        <taxon>Insecta</taxon>
        <taxon>Pterygota</taxon>
        <taxon>Neoptera</taxon>
        <taxon>Paraneoptera</taxon>
        <taxon>Hemiptera</taxon>
        <taxon>Auchenorrhyncha</taxon>
        <taxon>Membracoidea</taxon>
        <taxon>Cicadellidae</taxon>
        <taxon>Cicadellinae</taxon>
        <taxon>Proconiini</taxon>
        <taxon>Homalodisca</taxon>
    </lineage>
</organism>
<evidence type="ECO:0000313" key="1">
    <source>
        <dbReference type="EMBL" id="JAS86222.1"/>
    </source>
</evidence>
<feature type="non-terminal residue" evidence="1">
    <location>
        <position position="1"/>
    </location>
</feature>
<sequence>KQTYDKFVNTMNDSFYKNSVLFEKLREHTKILLDNNKYGNVPKNVKRNILNVRNEDIDEKHSNKSNAETKLKYVNPSINRMNLSRAQVGVPPIGVAERFYAYQPEISSLHQKL</sequence>